<proteinExistence type="predicted"/>
<gene>
    <name evidence="1" type="ORF">LHA_1175</name>
</gene>
<keyword evidence="2" id="KW-1185">Reference proteome</keyword>
<evidence type="ECO:0000313" key="1">
    <source>
        <dbReference type="EMBL" id="CEK10230.1"/>
    </source>
</evidence>
<dbReference type="RefSeq" id="WP_045105638.1">
    <property type="nucleotide sequence ID" value="NZ_LN681225.1"/>
</dbReference>
<evidence type="ECO:0008006" key="3">
    <source>
        <dbReference type="Google" id="ProtNLM"/>
    </source>
</evidence>
<evidence type="ECO:0000313" key="2">
    <source>
        <dbReference type="Proteomes" id="UP000032803"/>
    </source>
</evidence>
<accession>A0A0A8UMY5</accession>
<protein>
    <recommendedName>
        <fullName evidence="3">Capsule polysaccharide biosynthesis protein</fullName>
    </recommendedName>
</protein>
<reference evidence="2" key="1">
    <citation type="submission" date="2014-09" db="EMBL/GenBank/DDBJ databases">
        <authorList>
            <person name="Gomez-Valero L."/>
        </authorList>
    </citation>
    <scope>NUCLEOTIDE SEQUENCE [LARGE SCALE GENOMIC DNA]</scope>
    <source>
        <strain evidence="2">ATCC35250</strain>
    </source>
</reference>
<dbReference type="HOGENOM" id="CLU_509655_0_0_6"/>
<organism evidence="1 2">
    <name type="scientific">Legionella hackeliae</name>
    <dbReference type="NCBI Taxonomy" id="449"/>
    <lineage>
        <taxon>Bacteria</taxon>
        <taxon>Pseudomonadati</taxon>
        <taxon>Pseudomonadota</taxon>
        <taxon>Gammaproteobacteria</taxon>
        <taxon>Legionellales</taxon>
        <taxon>Legionellaceae</taxon>
        <taxon>Legionella</taxon>
    </lineage>
</organism>
<dbReference type="OrthoDB" id="5653355at2"/>
<dbReference type="STRING" id="449.LHA_1175"/>
<sequence length="546" mass="63189">MKFFRLLNVLNPILYRYKYTYRHNFPADPYQEMGKMIKNTRNKNEQSTKKVLIVPFRVLPGSNLFEGNCAVVLQSRGYQVDALMCGQAVSYCEQIDFSLSKPLRCNLCFHEQKKFIEAFGVNGVFVNQFLSTKERDEIDNEVELVDLNNLKNISYRGVPIHRPLSSALQLYFKKAIVSPQENAKELKGFLQTIFITIRALENYFKQNDVEFVLLSHGVYSTWGTVHEFCLAHSIKFVTWGREYHGAGVIAAHNASYLSEPMQECMSNWVNKLLSENQRSQIIDYLQAKIGLNNKSYDYVDYNIDNKGLQSREELYEKLGLDSEKTIVAMFPSIPWDGQTFRPNIFFDSIDSWIYETIDWFANQDDAILVIRAHPAEKRSNGDGLLDLLDKRYGEHLPKNIILVPPESKITSISIASISSAALLYGSTIGYQTVFLRIPTILASKFFYTNKEITFDPQTKDEYFALITDAIHGNLSVDDARFERLLQYAYHYQFRRIMPETIMNLKGLNFSGYKYSELEELVKDSVINKFIDCCLTGERFYFDECYE</sequence>
<dbReference type="PATRIC" id="fig|449.7.peg.3187"/>
<dbReference type="Proteomes" id="UP000032803">
    <property type="component" value="Chromosome I"/>
</dbReference>
<dbReference type="EMBL" id="LN681225">
    <property type="protein sequence ID" value="CEK10230.1"/>
    <property type="molecule type" value="Genomic_DNA"/>
</dbReference>
<name>A0A0A8UMY5_LEGHA</name>
<dbReference type="AlphaFoldDB" id="A0A0A8UMY5"/>
<dbReference type="KEGG" id="lha:LHA_1175"/>